<dbReference type="AlphaFoldDB" id="U6GAE0"/>
<sequence length="280" mass="30926">MVFVPSVALWLSVFPLQHSNSRSLFRVARLCCTQAMPPPGSRYQRRIPVCLERPQYDRHCIGGANYRVLKIPAAAASLNRKEWDEEAFEELAGGKRVVGLSDTVSSQTLQQDRKGVDDELSLHSFSSSDSEEVMSQDKGLSDTVSSQTLQQDRKGVDDELSLHSFSSSDSEEVMSQDSSCTTEMAAAAAAAASMTLEEIKQQEEELDDEFVASCAATQDGARFKVEYQIPFSIYKRLTRRKPSLNPLNKTFDVLGVSAEWKRATTAAPTTPTAEMALDLK</sequence>
<proteinExistence type="predicted"/>
<gene>
    <name evidence="1" type="ORF">EPH_0041860</name>
</gene>
<evidence type="ECO:0000313" key="2">
    <source>
        <dbReference type="Proteomes" id="UP000018201"/>
    </source>
</evidence>
<keyword evidence="2" id="KW-1185">Reference proteome</keyword>
<dbReference type="Proteomes" id="UP000018201">
    <property type="component" value="Unassembled WGS sequence"/>
</dbReference>
<dbReference type="EMBL" id="HG690986">
    <property type="protein sequence ID" value="CDI75544.1"/>
    <property type="molecule type" value="Genomic_DNA"/>
</dbReference>
<organism evidence="1 2">
    <name type="scientific">Eimeria praecox</name>
    <dbReference type="NCBI Taxonomy" id="51316"/>
    <lineage>
        <taxon>Eukaryota</taxon>
        <taxon>Sar</taxon>
        <taxon>Alveolata</taxon>
        <taxon>Apicomplexa</taxon>
        <taxon>Conoidasida</taxon>
        <taxon>Coccidia</taxon>
        <taxon>Eucoccidiorida</taxon>
        <taxon>Eimeriorina</taxon>
        <taxon>Eimeriidae</taxon>
        <taxon>Eimeria</taxon>
    </lineage>
</organism>
<dbReference type="OrthoDB" id="277832at2759"/>
<dbReference type="VEuPathDB" id="ToxoDB:EPH_0041860"/>
<reference evidence="1" key="1">
    <citation type="submission" date="2013-10" db="EMBL/GenBank/DDBJ databases">
        <title>Genomic analysis of the causative agents of coccidiosis in chickens.</title>
        <authorList>
            <person name="Reid A.J."/>
            <person name="Blake D."/>
            <person name="Billington K."/>
            <person name="Browne H."/>
            <person name="Dunn M."/>
            <person name="Hung S."/>
            <person name="Kawahara F."/>
            <person name="Miranda-Saavedra D."/>
            <person name="Mourier T."/>
            <person name="Nagra H."/>
            <person name="Otto T.D."/>
            <person name="Rawlings N."/>
            <person name="Sanchez A."/>
            <person name="Sanders M."/>
            <person name="Subramaniam C."/>
            <person name="Tay Y."/>
            <person name="Dear P."/>
            <person name="Doerig C."/>
            <person name="Gruber A."/>
            <person name="Parkinson J."/>
            <person name="Shirley M."/>
            <person name="Wan K.L."/>
            <person name="Berriman M."/>
            <person name="Tomley F."/>
            <person name="Pain A."/>
        </authorList>
    </citation>
    <scope>NUCLEOTIDE SEQUENCE [LARGE SCALE GENOMIC DNA]</scope>
    <source>
        <strain evidence="1">Houghton</strain>
    </source>
</reference>
<reference evidence="1" key="2">
    <citation type="submission" date="2013-10" db="EMBL/GenBank/DDBJ databases">
        <authorList>
            <person name="Aslett M."/>
        </authorList>
    </citation>
    <scope>NUCLEOTIDE SEQUENCE [LARGE SCALE GENOMIC DNA]</scope>
    <source>
        <strain evidence="1">Houghton</strain>
    </source>
</reference>
<protein>
    <submittedName>
        <fullName evidence="1">KH domain-containing protein, putative</fullName>
    </submittedName>
</protein>
<evidence type="ECO:0000313" key="1">
    <source>
        <dbReference type="EMBL" id="CDI75544.1"/>
    </source>
</evidence>
<name>U6GAE0_9EIME</name>
<accession>U6GAE0</accession>